<dbReference type="AlphaFoldDB" id="A0A7X2T165"/>
<comment type="similarity">
    <text evidence="1">Belongs to the bacterial solute-binding protein 9 family.</text>
</comment>
<evidence type="ECO:0000256" key="3">
    <source>
        <dbReference type="ARBA" id="ARBA00022729"/>
    </source>
</evidence>
<sequence>MKKVIKTITALLTATMMLSLAGCTNDKKEPASASAEKQFNIVSSFYPMHILTMNLTKGIKNVNAKSMSDPNMGCIHDHTFTTEDLKKVENADVYVENGLGLEVFNEKIKEAYPKTKIIEAAKNVKDFKKDDDENNGHVWTSIDDYINQVQYVSGQLQAANPENKDKYAENEKSYVEKLNKLKSDYKDKLSKVEGKKALVLDETLPSFCVFTKIEEIDIKTDHEEESISAEVLKQTIADMKKDKIKAIFITKGSDKKNAEAIAKETGAKIYELNSCMIGNVNENAYLDGMKENFDLISKME</sequence>
<dbReference type="Proteomes" id="UP000460287">
    <property type="component" value="Unassembled WGS sequence"/>
</dbReference>
<dbReference type="InterPro" id="IPR006127">
    <property type="entry name" value="ZnuA-like"/>
</dbReference>
<name>A0A7X2T165_9CLOT</name>
<reference evidence="5 6" key="1">
    <citation type="submission" date="2019-08" db="EMBL/GenBank/DDBJ databases">
        <title>In-depth cultivation of the pig gut microbiome towards novel bacterial diversity and tailored functional studies.</title>
        <authorList>
            <person name="Wylensek D."/>
            <person name="Hitch T.C.A."/>
            <person name="Clavel T."/>
        </authorList>
    </citation>
    <scope>NUCLEOTIDE SEQUENCE [LARGE SCALE GENOMIC DNA]</scope>
    <source>
        <strain evidence="5 6">WCA-383-APC-5B</strain>
    </source>
</reference>
<dbReference type="GO" id="GO:0046872">
    <property type="term" value="F:metal ion binding"/>
    <property type="evidence" value="ECO:0007669"/>
    <property type="project" value="InterPro"/>
</dbReference>
<evidence type="ECO:0000313" key="5">
    <source>
        <dbReference type="EMBL" id="MSR91274.1"/>
    </source>
</evidence>
<dbReference type="PANTHER" id="PTHR42953">
    <property type="entry name" value="HIGH-AFFINITY ZINC UPTAKE SYSTEM PROTEIN ZNUA-RELATED"/>
    <property type="match status" value="1"/>
</dbReference>
<organism evidence="5 6">
    <name type="scientific">Inconstantimicrobium porci</name>
    <dbReference type="NCBI Taxonomy" id="2652291"/>
    <lineage>
        <taxon>Bacteria</taxon>
        <taxon>Bacillati</taxon>
        <taxon>Bacillota</taxon>
        <taxon>Clostridia</taxon>
        <taxon>Eubacteriales</taxon>
        <taxon>Clostridiaceae</taxon>
        <taxon>Inconstantimicrobium</taxon>
    </lineage>
</organism>
<proteinExistence type="inferred from homology"/>
<evidence type="ECO:0000256" key="4">
    <source>
        <dbReference type="SAM" id="SignalP"/>
    </source>
</evidence>
<gene>
    <name evidence="5" type="ORF">FYJ33_07575</name>
</gene>
<dbReference type="EMBL" id="VULX01000009">
    <property type="protein sequence ID" value="MSR91274.1"/>
    <property type="molecule type" value="Genomic_DNA"/>
</dbReference>
<dbReference type="SUPFAM" id="SSF53807">
    <property type="entry name" value="Helical backbone' metal receptor"/>
    <property type="match status" value="1"/>
</dbReference>
<dbReference type="PANTHER" id="PTHR42953:SF3">
    <property type="entry name" value="HIGH-AFFINITY ZINC UPTAKE SYSTEM PROTEIN ZNUA"/>
    <property type="match status" value="1"/>
</dbReference>
<evidence type="ECO:0000256" key="1">
    <source>
        <dbReference type="ARBA" id="ARBA00011028"/>
    </source>
</evidence>
<keyword evidence="3 4" id="KW-0732">Signal</keyword>
<feature type="signal peptide" evidence="4">
    <location>
        <begin position="1"/>
        <end position="21"/>
    </location>
</feature>
<dbReference type="PROSITE" id="PS51257">
    <property type="entry name" value="PROKAR_LIPOPROTEIN"/>
    <property type="match status" value="1"/>
</dbReference>
<protein>
    <submittedName>
        <fullName evidence="5">Zinc ABC transporter substrate-binding protein</fullName>
    </submittedName>
</protein>
<comment type="caution">
    <text evidence="5">The sequence shown here is derived from an EMBL/GenBank/DDBJ whole genome shotgun (WGS) entry which is preliminary data.</text>
</comment>
<dbReference type="Pfam" id="PF01297">
    <property type="entry name" value="ZnuA"/>
    <property type="match status" value="1"/>
</dbReference>
<dbReference type="Gene3D" id="3.40.50.1980">
    <property type="entry name" value="Nitrogenase molybdenum iron protein domain"/>
    <property type="match status" value="2"/>
</dbReference>
<accession>A0A7X2T165</accession>
<keyword evidence="2" id="KW-0813">Transport</keyword>
<dbReference type="GO" id="GO:0030001">
    <property type="term" value="P:metal ion transport"/>
    <property type="evidence" value="ECO:0007669"/>
    <property type="project" value="InterPro"/>
</dbReference>
<dbReference type="RefSeq" id="WP_154531164.1">
    <property type="nucleotide sequence ID" value="NZ_VULX01000009.1"/>
</dbReference>
<keyword evidence="6" id="KW-1185">Reference proteome</keyword>
<dbReference type="InterPro" id="IPR050492">
    <property type="entry name" value="Bact_metal-bind_prot9"/>
</dbReference>
<evidence type="ECO:0000256" key="2">
    <source>
        <dbReference type="ARBA" id="ARBA00022448"/>
    </source>
</evidence>
<evidence type="ECO:0000313" key="6">
    <source>
        <dbReference type="Proteomes" id="UP000460287"/>
    </source>
</evidence>
<feature type="chain" id="PRO_5039061841" evidence="4">
    <location>
        <begin position="22"/>
        <end position="300"/>
    </location>
</feature>